<protein>
    <submittedName>
        <fullName evidence="2">Uncharacterized protein</fullName>
    </submittedName>
</protein>
<name>A0A6A5GQZ3_CAERE</name>
<dbReference type="CTD" id="9822967"/>
<proteinExistence type="predicted"/>
<reference evidence="2 3" key="1">
    <citation type="submission" date="2019-12" db="EMBL/GenBank/DDBJ databases">
        <title>Chromosome-level assembly of the Caenorhabditis remanei genome.</title>
        <authorList>
            <person name="Teterina A.A."/>
            <person name="Willis J.H."/>
            <person name="Phillips P.C."/>
        </authorList>
    </citation>
    <scope>NUCLEOTIDE SEQUENCE [LARGE SCALE GENOMIC DNA]</scope>
    <source>
        <strain evidence="2 3">PX506</strain>
        <tissue evidence="2">Whole organism</tissue>
    </source>
</reference>
<evidence type="ECO:0000256" key="1">
    <source>
        <dbReference type="SAM" id="MobiDB-lite"/>
    </source>
</evidence>
<organism evidence="2 3">
    <name type="scientific">Caenorhabditis remanei</name>
    <name type="common">Caenorhabditis vulgaris</name>
    <dbReference type="NCBI Taxonomy" id="31234"/>
    <lineage>
        <taxon>Eukaryota</taxon>
        <taxon>Metazoa</taxon>
        <taxon>Ecdysozoa</taxon>
        <taxon>Nematoda</taxon>
        <taxon>Chromadorea</taxon>
        <taxon>Rhabditida</taxon>
        <taxon>Rhabditina</taxon>
        <taxon>Rhabditomorpha</taxon>
        <taxon>Rhabditoidea</taxon>
        <taxon>Rhabditidae</taxon>
        <taxon>Peloderinae</taxon>
        <taxon>Caenorhabditis</taxon>
    </lineage>
</organism>
<dbReference type="AlphaFoldDB" id="A0A6A5GQZ3"/>
<dbReference type="GeneID" id="9822967"/>
<dbReference type="RefSeq" id="XP_003093658.2">
    <property type="nucleotide sequence ID" value="XM_003093610.2"/>
</dbReference>
<dbReference type="EMBL" id="WUAV01000004">
    <property type="protein sequence ID" value="KAF1757013.1"/>
    <property type="molecule type" value="Genomic_DNA"/>
</dbReference>
<evidence type="ECO:0000313" key="3">
    <source>
        <dbReference type="Proteomes" id="UP000483820"/>
    </source>
</evidence>
<dbReference type="KEGG" id="crq:GCK72_013468"/>
<feature type="region of interest" description="Disordered" evidence="1">
    <location>
        <begin position="146"/>
        <end position="200"/>
    </location>
</feature>
<feature type="region of interest" description="Disordered" evidence="1">
    <location>
        <begin position="213"/>
        <end position="252"/>
    </location>
</feature>
<accession>A0A6A5GQZ3</accession>
<sequence length="471" mass="53008">MALTSSRYSVLAKAELSRLGVDLYTARFEMKCIEYAGFRRLVVRFPFSDLRDTVPVELVLRHLVEIVTRTTWSLNGDESKAGQIHIPSTYFFRHEVTFSGDYIRISARVRQVYGQTFQLQTTVRLQDSTLVGAGHTTIFVSHMVPEADDPNTSEESEKSSQETSASLRIKSSKTVDKCGSARHVKPSAPTLDYLPSDGEDVDPEHVERCYAFFNSENEEKQREVGENDEEGAENSSKTPSEHTNRVVPESSLADGYGISSSLKKISEIPTGPVLLTTGLQSVPSSIGKRKQAETSVPVEKRPKQMLSSRNFVLINFTTRSASYQNELKVMLRGMGIHTARISNIQKLPIASENRHIAHFHVDSKEEVALINQKIRNSEWQTLFGEIEKIDSSHFCWHDIDVKGVLKRMLISKEFALFKTRPSTSLVEILKDRKKMKSVVNNPIILAHMELALTGPGKDLLAEIREDVNKNR</sequence>
<gene>
    <name evidence="2" type="ORF">GCK72_013468</name>
</gene>
<comment type="caution">
    <text evidence="2">The sequence shown here is derived from an EMBL/GenBank/DDBJ whole genome shotgun (WGS) entry which is preliminary data.</text>
</comment>
<evidence type="ECO:0000313" key="2">
    <source>
        <dbReference type="EMBL" id="KAF1757013.1"/>
    </source>
</evidence>
<dbReference type="Proteomes" id="UP000483820">
    <property type="component" value="Chromosome IV"/>
</dbReference>